<evidence type="ECO:0000256" key="1">
    <source>
        <dbReference type="ARBA" id="ARBA00001974"/>
    </source>
</evidence>
<dbReference type="RefSeq" id="WP_344851166.1">
    <property type="nucleotide sequence ID" value="NZ_BAABBY010000004.1"/>
</dbReference>
<dbReference type="PANTHER" id="PTHR10961">
    <property type="entry name" value="PEROXISOMAL SARCOSINE OXIDASE"/>
    <property type="match status" value="1"/>
</dbReference>
<name>A0ABP8BBX9_9SPHI</name>
<evidence type="ECO:0000256" key="4">
    <source>
        <dbReference type="ARBA" id="ARBA00023002"/>
    </source>
</evidence>
<reference evidence="7" key="1">
    <citation type="journal article" date="2019" name="Int. J. Syst. Evol. Microbiol.">
        <title>The Global Catalogue of Microorganisms (GCM) 10K type strain sequencing project: providing services to taxonomists for standard genome sequencing and annotation.</title>
        <authorList>
            <consortium name="The Broad Institute Genomics Platform"/>
            <consortium name="The Broad Institute Genome Sequencing Center for Infectious Disease"/>
            <person name="Wu L."/>
            <person name="Ma J."/>
        </authorList>
    </citation>
    <scope>NUCLEOTIDE SEQUENCE [LARGE SCALE GENOMIC DNA]</scope>
    <source>
        <strain evidence="7">JCM 17626</strain>
    </source>
</reference>
<keyword evidence="7" id="KW-1185">Reference proteome</keyword>
<dbReference type="Gene3D" id="3.30.9.10">
    <property type="entry name" value="D-Amino Acid Oxidase, subunit A, domain 2"/>
    <property type="match status" value="1"/>
</dbReference>
<dbReference type="SUPFAM" id="SSF51905">
    <property type="entry name" value="FAD/NAD(P)-binding domain"/>
    <property type="match status" value="1"/>
</dbReference>
<dbReference type="PANTHER" id="PTHR10961:SF7">
    <property type="entry name" value="FAD DEPENDENT OXIDOREDUCTASE DOMAIN-CONTAINING PROTEIN"/>
    <property type="match status" value="1"/>
</dbReference>
<evidence type="ECO:0000259" key="5">
    <source>
        <dbReference type="Pfam" id="PF01266"/>
    </source>
</evidence>
<dbReference type="InterPro" id="IPR006076">
    <property type="entry name" value="FAD-dep_OxRdtase"/>
</dbReference>
<protein>
    <submittedName>
        <fullName evidence="6">N-methyl-L-tryptophan oxidase</fullName>
    </submittedName>
</protein>
<evidence type="ECO:0000313" key="7">
    <source>
        <dbReference type="Proteomes" id="UP001501772"/>
    </source>
</evidence>
<keyword evidence="4" id="KW-0560">Oxidoreductase</keyword>
<dbReference type="InterPro" id="IPR036188">
    <property type="entry name" value="FAD/NAD-bd_sf"/>
</dbReference>
<comment type="cofactor">
    <cofactor evidence="1">
        <name>FAD</name>
        <dbReference type="ChEBI" id="CHEBI:57692"/>
    </cofactor>
</comment>
<dbReference type="Pfam" id="PF01266">
    <property type="entry name" value="DAO"/>
    <property type="match status" value="1"/>
</dbReference>
<comment type="caution">
    <text evidence="6">The sequence shown here is derived from an EMBL/GenBank/DDBJ whole genome shotgun (WGS) entry which is preliminary data.</text>
</comment>
<gene>
    <name evidence="6" type="primary">solA</name>
    <name evidence="6" type="ORF">GCM10022289_18340</name>
</gene>
<accession>A0ABP8BBX9</accession>
<feature type="domain" description="FAD dependent oxidoreductase" evidence="5">
    <location>
        <begin position="40"/>
        <end position="405"/>
    </location>
</feature>
<dbReference type="Gene3D" id="3.50.50.60">
    <property type="entry name" value="FAD/NAD(P)-binding domain"/>
    <property type="match status" value="1"/>
</dbReference>
<keyword evidence="2" id="KW-0285">Flavoprotein</keyword>
<keyword evidence="3" id="KW-0274">FAD</keyword>
<evidence type="ECO:0000256" key="2">
    <source>
        <dbReference type="ARBA" id="ARBA00022630"/>
    </source>
</evidence>
<sequence>MIYLTGGKTDIRLARVIISFLPVPNNHTKQTEFMKTENYDVIVIGGGAIGLATAFQLGKRKASTLVLEQFTFVNQLGSSAGVSRQFRIPYPDEYMVQMALDAQPYWDELEKETGTSLLDKVGTLWFGDPAVHSTEGNIAEAEAALKALNVPYTTLTAKEIEEKYHFKNLPETYTGLFQPDGASINFKATIETLLNLCKKEETVQLEENSPVLKINQIGELFEIETPNGIYITKKLSIIPGPYINSVINLLDFKIEATYWNMSSAYFKKTDPNIQYPTWFVFQNAIGENSNQFYGFPSVDWDHPEYIRVAPDFVIEPIEEPADRTLIPNPQELGYTADWVKEHMTGLAAEPEYTSTCLIALSKIPNKELLIDFAPNYVPNHKNIVLYATGWAAKFTPFLGKIMADLVLDGHTDFDIKPFQLGYKYFKAF</sequence>
<dbReference type="EMBL" id="BAABBY010000004">
    <property type="protein sequence ID" value="GAA4202886.1"/>
    <property type="molecule type" value="Genomic_DNA"/>
</dbReference>
<organism evidence="6 7">
    <name type="scientific">Pedobacter jeongneungensis</name>
    <dbReference type="NCBI Taxonomy" id="947309"/>
    <lineage>
        <taxon>Bacteria</taxon>
        <taxon>Pseudomonadati</taxon>
        <taxon>Bacteroidota</taxon>
        <taxon>Sphingobacteriia</taxon>
        <taxon>Sphingobacteriales</taxon>
        <taxon>Sphingobacteriaceae</taxon>
        <taxon>Pedobacter</taxon>
    </lineage>
</organism>
<evidence type="ECO:0000256" key="3">
    <source>
        <dbReference type="ARBA" id="ARBA00022827"/>
    </source>
</evidence>
<dbReference type="SUPFAM" id="SSF54373">
    <property type="entry name" value="FAD-linked reductases, C-terminal domain"/>
    <property type="match status" value="1"/>
</dbReference>
<proteinExistence type="predicted"/>
<evidence type="ECO:0000313" key="6">
    <source>
        <dbReference type="EMBL" id="GAA4202886.1"/>
    </source>
</evidence>
<dbReference type="InterPro" id="IPR045170">
    <property type="entry name" value="MTOX"/>
</dbReference>
<dbReference type="Proteomes" id="UP001501772">
    <property type="component" value="Unassembled WGS sequence"/>
</dbReference>